<protein>
    <submittedName>
        <fullName evidence="2">Uncharacterized protein</fullName>
    </submittedName>
</protein>
<dbReference type="EMBL" id="LGRX02014769">
    <property type="protein sequence ID" value="KAK3264134.1"/>
    <property type="molecule type" value="Genomic_DNA"/>
</dbReference>
<comment type="caution">
    <text evidence="2">The sequence shown here is derived from an EMBL/GenBank/DDBJ whole genome shotgun (WGS) entry which is preliminary data.</text>
</comment>
<dbReference type="AlphaFoldDB" id="A0AAE0FQF6"/>
<keyword evidence="3" id="KW-1185">Reference proteome</keyword>
<sequence>MSHNSFEFHGAYSISATFVALCFLSAFDAAVLLPGTHAGNHTETSDNSAAHFRGSLNSSTRSLLQDSEEFQQIKEFLANYLISSAVSEDYGPRLLQEIVSVQRNPATLFDVEAKLQRRSGSLDVPEALQVTVVHTELGENYVLFLNGITPTGAVILESAAGGQQLQAATSARRRSVLQTDGAIACIPIASNIEVQYIK</sequence>
<feature type="transmembrane region" description="Helical" evidence="1">
    <location>
        <begin position="12"/>
        <end position="33"/>
    </location>
</feature>
<evidence type="ECO:0000313" key="2">
    <source>
        <dbReference type="EMBL" id="KAK3264134.1"/>
    </source>
</evidence>
<evidence type="ECO:0000313" key="3">
    <source>
        <dbReference type="Proteomes" id="UP001190700"/>
    </source>
</evidence>
<accession>A0AAE0FQF6</accession>
<organism evidence="2 3">
    <name type="scientific">Cymbomonas tetramitiformis</name>
    <dbReference type="NCBI Taxonomy" id="36881"/>
    <lineage>
        <taxon>Eukaryota</taxon>
        <taxon>Viridiplantae</taxon>
        <taxon>Chlorophyta</taxon>
        <taxon>Pyramimonadophyceae</taxon>
        <taxon>Pyramimonadales</taxon>
        <taxon>Pyramimonadaceae</taxon>
        <taxon>Cymbomonas</taxon>
    </lineage>
</organism>
<proteinExistence type="predicted"/>
<reference evidence="2 3" key="1">
    <citation type="journal article" date="2015" name="Genome Biol. Evol.">
        <title>Comparative Genomics of a Bacterivorous Green Alga Reveals Evolutionary Causalities and Consequences of Phago-Mixotrophic Mode of Nutrition.</title>
        <authorList>
            <person name="Burns J.A."/>
            <person name="Paasch A."/>
            <person name="Narechania A."/>
            <person name="Kim E."/>
        </authorList>
    </citation>
    <scope>NUCLEOTIDE SEQUENCE [LARGE SCALE GENOMIC DNA]</scope>
    <source>
        <strain evidence="2 3">PLY_AMNH</strain>
    </source>
</reference>
<name>A0AAE0FQF6_9CHLO</name>
<dbReference type="Proteomes" id="UP001190700">
    <property type="component" value="Unassembled WGS sequence"/>
</dbReference>
<gene>
    <name evidence="2" type="ORF">CYMTET_27103</name>
</gene>
<keyword evidence="1" id="KW-0812">Transmembrane</keyword>
<feature type="non-terminal residue" evidence="2">
    <location>
        <position position="198"/>
    </location>
</feature>
<evidence type="ECO:0000256" key="1">
    <source>
        <dbReference type="SAM" id="Phobius"/>
    </source>
</evidence>
<keyword evidence="1" id="KW-1133">Transmembrane helix</keyword>
<keyword evidence="1" id="KW-0472">Membrane</keyword>